<dbReference type="Proteomes" id="UP001073122">
    <property type="component" value="Unassembled WGS sequence"/>
</dbReference>
<accession>A0ABT3XW31</accession>
<sequence length="89" mass="10605">MTHINDIMYVLNSFYTYEYSFKSMSGKMITEFIHCILKERLNEDAGYSPKEIKVQQIHNLERFDKYGCEEENVSMRILKTDNIQRGTLL</sequence>
<keyword evidence="2" id="KW-1185">Reference proteome</keyword>
<evidence type="ECO:0000313" key="2">
    <source>
        <dbReference type="Proteomes" id="UP001073122"/>
    </source>
</evidence>
<proteinExistence type="predicted"/>
<comment type="caution">
    <text evidence="1">The sequence shown here is derived from an EMBL/GenBank/DDBJ whole genome shotgun (WGS) entry which is preliminary data.</text>
</comment>
<name>A0ABT3XW31_9FLAO</name>
<reference evidence="1" key="1">
    <citation type="submission" date="2022-10" db="EMBL/GenBank/DDBJ databases">
        <title>Chryseobacterium sp. nov., a novel bacterial species.</title>
        <authorList>
            <person name="Cao Y."/>
        </authorList>
    </citation>
    <scope>NUCLEOTIDE SEQUENCE</scope>
    <source>
        <strain evidence="1">CCTCC AB2015118</strain>
    </source>
</reference>
<organism evidence="1 2">
    <name type="scientific">Chryseobacterium formosus</name>
    <dbReference type="NCBI Taxonomy" id="1537363"/>
    <lineage>
        <taxon>Bacteria</taxon>
        <taxon>Pseudomonadati</taxon>
        <taxon>Bacteroidota</taxon>
        <taxon>Flavobacteriia</taxon>
        <taxon>Flavobacteriales</taxon>
        <taxon>Weeksellaceae</taxon>
        <taxon>Chryseobacterium group</taxon>
        <taxon>Chryseobacterium</taxon>
    </lineage>
</organism>
<dbReference type="EMBL" id="JAOVZW010000024">
    <property type="protein sequence ID" value="MCX8525887.1"/>
    <property type="molecule type" value="Genomic_DNA"/>
</dbReference>
<gene>
    <name evidence="1" type="ORF">OF897_18390</name>
</gene>
<evidence type="ECO:0000313" key="1">
    <source>
        <dbReference type="EMBL" id="MCX8525887.1"/>
    </source>
</evidence>
<protein>
    <submittedName>
        <fullName evidence="1">Uncharacterized protein</fullName>
    </submittedName>
</protein>